<keyword evidence="5" id="KW-1133">Transmembrane helix</keyword>
<evidence type="ECO:0000256" key="2">
    <source>
        <dbReference type="ARBA" id="ARBA00022737"/>
    </source>
</evidence>
<dbReference type="GO" id="GO:0008237">
    <property type="term" value="F:metallopeptidase activity"/>
    <property type="evidence" value="ECO:0007669"/>
    <property type="project" value="InterPro"/>
</dbReference>
<keyword evidence="5" id="KW-0472">Membrane</keyword>
<keyword evidence="1 6" id="KW-0732">Signal</keyword>
<accession>A0A0D3JBL6</accession>
<evidence type="ECO:0000256" key="3">
    <source>
        <dbReference type="ARBA" id="ARBA00023157"/>
    </source>
</evidence>
<dbReference type="PRINTS" id="PR01217">
    <property type="entry name" value="PRICHEXTENSN"/>
</dbReference>
<evidence type="ECO:0000313" key="8">
    <source>
        <dbReference type="Proteomes" id="UP000013827"/>
    </source>
</evidence>
<dbReference type="PANTHER" id="PTHR45725">
    <property type="entry name" value="FORMIN HOMOLOGY 2 FAMILY MEMBER"/>
    <property type="match status" value="1"/>
</dbReference>
<reference evidence="7" key="2">
    <citation type="submission" date="2024-10" db="UniProtKB">
        <authorList>
            <consortium name="EnsemblProtists"/>
        </authorList>
    </citation>
    <scope>IDENTIFICATION</scope>
</reference>
<dbReference type="SUPFAM" id="SSF55486">
    <property type="entry name" value="Metalloproteases ('zincins'), catalytic domain"/>
    <property type="match status" value="1"/>
</dbReference>
<dbReference type="PaxDb" id="2903-EOD20901"/>
<organism evidence="7 8">
    <name type="scientific">Emiliania huxleyi (strain CCMP1516)</name>
    <dbReference type="NCBI Taxonomy" id="280463"/>
    <lineage>
        <taxon>Eukaryota</taxon>
        <taxon>Haptista</taxon>
        <taxon>Haptophyta</taxon>
        <taxon>Prymnesiophyceae</taxon>
        <taxon>Isochrysidales</taxon>
        <taxon>Noelaerhabdaceae</taxon>
        <taxon>Emiliania</taxon>
    </lineage>
</organism>
<keyword evidence="3" id="KW-1015">Disulfide bond</keyword>
<dbReference type="InterPro" id="IPR051425">
    <property type="entry name" value="Formin_Homology"/>
</dbReference>
<sequence>MKSRFLSAVGCLSALASATGGAVVHVDARNPAEALRLRFEDGSGVTELGLRPDDTWAHPDLQVTGGEKSRGVFRSDSDADGAVAHAHLHCTSDCFIDFALISRAGSILLALNGTLPGRQGTLPSPDAHPIRHGRRAQLQLPAPPYVRLSNCDWAGVKTLTLGLAIDKGFVAAVGGTDAAMTEAASAVSRANFVYEGQLGVRLLVTHVVINSDDAPVGQAPDVPGSRNTCEEYFPRVIEGHGLTVQADDIEAALDLFSWWVGCGGGGCDGIAGAPVEPAEGPALWHLLTDCFPPTGVVGIAGLRAVCNTPRRIEFRDSGIPARQPGQADDACDVVVQSTGNCASKFATESCDSEDKICTANTAVSSWSRRGSFWHTFAHEIGHNLGGEHTFGYDSNGNFFDYGGSAPTRTPLAPTLLSTAQGCLAIASRGDVCKHLKDTVLPSGQCLASSEPECGNGKVEAGEECDDGDDTGGDGCSATCEVECGYLCEERLTASGLTASACTLGCGNGQVDVLLREECDAPGETCCSGECRLAADKKCCGGECCDDNGQFKTTADSCDGGSGYCSQGECVPTASQSRCVPYGYIIDADACPQWDDQPCIQRCFRPATGNTPARCDQYLFPEPNLHLNYLPDNTPCLPTQDAGVQGVCLGGLCKAIQLESKCSTPAPPPGPPNPPPPPGLPPSPPQSPSPLPPPSSPPAPPSRPPPPPPPPLPPPPPAAPEGEFPWRVAYVAAGCLTLLTLLICLAMSASWFCKAPARAPIAVQAGGGQRQRASARRSSAAGRLSGRLSRSSQAMPAEMSDVLLEGEAQPRASPQRVAA</sequence>
<name>A0A0D3JBL6_EMIH1</name>
<evidence type="ECO:0000256" key="4">
    <source>
        <dbReference type="SAM" id="MobiDB-lite"/>
    </source>
</evidence>
<dbReference type="InterPro" id="IPR011936">
    <property type="entry name" value="Myxo_disulph_rpt"/>
</dbReference>
<evidence type="ECO:0008006" key="9">
    <source>
        <dbReference type="Google" id="ProtNLM"/>
    </source>
</evidence>
<protein>
    <recommendedName>
        <fullName evidence="9">Disintegrin domain-containing protein</fullName>
    </recommendedName>
</protein>
<dbReference type="EnsemblProtists" id="EOD20901">
    <property type="protein sequence ID" value="EOD20901"/>
    <property type="gene ID" value="EMIHUDRAFT_101622"/>
</dbReference>
<dbReference type="GeneID" id="17266447"/>
<feature type="region of interest" description="Disordered" evidence="4">
    <location>
        <begin position="763"/>
        <end position="818"/>
    </location>
</feature>
<dbReference type="RefSeq" id="XP_005773330.1">
    <property type="nucleotide sequence ID" value="XM_005773273.1"/>
</dbReference>
<dbReference type="KEGG" id="ehx:EMIHUDRAFT_101622"/>
<evidence type="ECO:0000256" key="1">
    <source>
        <dbReference type="ARBA" id="ARBA00022729"/>
    </source>
</evidence>
<keyword evidence="5" id="KW-0812">Transmembrane</keyword>
<feature type="region of interest" description="Disordered" evidence="4">
    <location>
        <begin position="663"/>
        <end position="717"/>
    </location>
</feature>
<feature type="compositionally biased region" description="Low complexity" evidence="4">
    <location>
        <begin position="769"/>
        <end position="793"/>
    </location>
</feature>
<feature type="chain" id="PRO_5044291383" description="Disintegrin domain-containing protein" evidence="6">
    <location>
        <begin position="22"/>
        <end position="818"/>
    </location>
</feature>
<feature type="transmembrane region" description="Helical" evidence="5">
    <location>
        <begin position="727"/>
        <end position="751"/>
    </location>
</feature>
<dbReference type="eggNOG" id="ENOG502STNV">
    <property type="taxonomic scope" value="Eukaryota"/>
</dbReference>
<dbReference type="Proteomes" id="UP000013827">
    <property type="component" value="Unassembled WGS sequence"/>
</dbReference>
<dbReference type="Gene3D" id="3.40.390.10">
    <property type="entry name" value="Collagenase (Catalytic Domain)"/>
    <property type="match status" value="1"/>
</dbReference>
<dbReference type="InterPro" id="IPR024079">
    <property type="entry name" value="MetalloPept_cat_dom_sf"/>
</dbReference>
<evidence type="ECO:0000313" key="7">
    <source>
        <dbReference type="EnsemblProtists" id="EOD20901"/>
    </source>
</evidence>
<dbReference type="AlphaFoldDB" id="A0A0D3JBL6"/>
<dbReference type="HOGENOM" id="CLU_345607_0_0_1"/>
<keyword evidence="8" id="KW-1185">Reference proteome</keyword>
<dbReference type="NCBIfam" id="TIGR02232">
    <property type="entry name" value="myxo_disulf_rpt"/>
    <property type="match status" value="1"/>
</dbReference>
<proteinExistence type="predicted"/>
<dbReference type="Pfam" id="PF13688">
    <property type="entry name" value="Reprolysin_5"/>
    <property type="match status" value="1"/>
</dbReference>
<keyword evidence="2" id="KW-0677">Repeat</keyword>
<evidence type="ECO:0000256" key="6">
    <source>
        <dbReference type="SAM" id="SignalP"/>
    </source>
</evidence>
<evidence type="ECO:0000256" key="5">
    <source>
        <dbReference type="SAM" id="Phobius"/>
    </source>
</evidence>
<reference evidence="8" key="1">
    <citation type="journal article" date="2013" name="Nature">
        <title>Pan genome of the phytoplankton Emiliania underpins its global distribution.</title>
        <authorList>
            <person name="Read B.A."/>
            <person name="Kegel J."/>
            <person name="Klute M.J."/>
            <person name="Kuo A."/>
            <person name="Lefebvre S.C."/>
            <person name="Maumus F."/>
            <person name="Mayer C."/>
            <person name="Miller J."/>
            <person name="Monier A."/>
            <person name="Salamov A."/>
            <person name="Young J."/>
            <person name="Aguilar M."/>
            <person name="Claverie J.M."/>
            <person name="Frickenhaus S."/>
            <person name="Gonzalez K."/>
            <person name="Herman E.K."/>
            <person name="Lin Y.C."/>
            <person name="Napier J."/>
            <person name="Ogata H."/>
            <person name="Sarno A.F."/>
            <person name="Shmutz J."/>
            <person name="Schroeder D."/>
            <person name="de Vargas C."/>
            <person name="Verret F."/>
            <person name="von Dassow P."/>
            <person name="Valentin K."/>
            <person name="Van de Peer Y."/>
            <person name="Wheeler G."/>
            <person name="Dacks J.B."/>
            <person name="Delwiche C.F."/>
            <person name="Dyhrman S.T."/>
            <person name="Glockner G."/>
            <person name="John U."/>
            <person name="Richards T."/>
            <person name="Worden A.Z."/>
            <person name="Zhang X."/>
            <person name="Grigoriev I.V."/>
            <person name="Allen A.E."/>
            <person name="Bidle K."/>
            <person name="Borodovsky M."/>
            <person name="Bowler C."/>
            <person name="Brownlee C."/>
            <person name="Cock J.M."/>
            <person name="Elias M."/>
            <person name="Gladyshev V.N."/>
            <person name="Groth M."/>
            <person name="Guda C."/>
            <person name="Hadaegh A."/>
            <person name="Iglesias-Rodriguez M.D."/>
            <person name="Jenkins J."/>
            <person name="Jones B.M."/>
            <person name="Lawson T."/>
            <person name="Leese F."/>
            <person name="Lindquist E."/>
            <person name="Lobanov A."/>
            <person name="Lomsadze A."/>
            <person name="Malik S.B."/>
            <person name="Marsh M.E."/>
            <person name="Mackinder L."/>
            <person name="Mock T."/>
            <person name="Mueller-Roeber B."/>
            <person name="Pagarete A."/>
            <person name="Parker M."/>
            <person name="Probert I."/>
            <person name="Quesneville H."/>
            <person name="Raines C."/>
            <person name="Rensing S.A."/>
            <person name="Riano-Pachon D.M."/>
            <person name="Richier S."/>
            <person name="Rokitta S."/>
            <person name="Shiraiwa Y."/>
            <person name="Soanes D.M."/>
            <person name="van der Giezen M."/>
            <person name="Wahlund T.M."/>
            <person name="Williams B."/>
            <person name="Wilson W."/>
            <person name="Wolfe G."/>
            <person name="Wurch L.L."/>
        </authorList>
    </citation>
    <scope>NUCLEOTIDE SEQUENCE</scope>
</reference>
<feature type="compositionally biased region" description="Pro residues" evidence="4">
    <location>
        <begin position="664"/>
        <end position="717"/>
    </location>
</feature>
<feature type="signal peptide" evidence="6">
    <location>
        <begin position="1"/>
        <end position="21"/>
    </location>
</feature>